<keyword evidence="11" id="KW-1185">Reference proteome</keyword>
<evidence type="ECO:0000256" key="3">
    <source>
        <dbReference type="ARBA" id="ARBA00022833"/>
    </source>
</evidence>
<accession>W9Y7V6</accession>
<evidence type="ECO:0000256" key="1">
    <source>
        <dbReference type="ARBA" id="ARBA00004123"/>
    </source>
</evidence>
<feature type="domain" description="Xylanolytic transcriptional activator regulatory" evidence="9">
    <location>
        <begin position="228"/>
        <end position="303"/>
    </location>
</feature>
<dbReference type="SMART" id="SM00906">
    <property type="entry name" value="Fungal_trans"/>
    <property type="match status" value="1"/>
</dbReference>
<dbReference type="eggNOG" id="ENOG502QS9Q">
    <property type="taxonomic scope" value="Eukaryota"/>
</dbReference>
<keyword evidence="4" id="KW-0805">Transcription regulation</keyword>
<evidence type="ECO:0000313" key="10">
    <source>
        <dbReference type="EMBL" id="EXJ85720.1"/>
    </source>
</evidence>
<organism evidence="10 11">
    <name type="scientific">Capronia coronata CBS 617.96</name>
    <dbReference type="NCBI Taxonomy" id="1182541"/>
    <lineage>
        <taxon>Eukaryota</taxon>
        <taxon>Fungi</taxon>
        <taxon>Dikarya</taxon>
        <taxon>Ascomycota</taxon>
        <taxon>Pezizomycotina</taxon>
        <taxon>Eurotiomycetes</taxon>
        <taxon>Chaetothyriomycetidae</taxon>
        <taxon>Chaetothyriales</taxon>
        <taxon>Herpotrichiellaceae</taxon>
        <taxon>Capronia</taxon>
    </lineage>
</organism>
<dbReference type="Proteomes" id="UP000019484">
    <property type="component" value="Unassembled WGS sequence"/>
</dbReference>
<comment type="subcellular location">
    <subcellularLocation>
        <location evidence="1">Nucleus</location>
    </subcellularLocation>
</comment>
<keyword evidence="6" id="KW-0804">Transcription</keyword>
<dbReference type="HOGENOM" id="CLU_023298_0_0_1"/>
<keyword evidence="2" id="KW-0479">Metal-binding</keyword>
<proteinExistence type="predicted"/>
<dbReference type="RefSeq" id="XP_007725158.1">
    <property type="nucleotide sequence ID" value="XM_007726968.1"/>
</dbReference>
<keyword evidence="7" id="KW-0539">Nucleus</keyword>
<reference evidence="10 11" key="1">
    <citation type="submission" date="2013-03" db="EMBL/GenBank/DDBJ databases">
        <title>The Genome Sequence of Capronia coronata CBS 617.96.</title>
        <authorList>
            <consortium name="The Broad Institute Genomics Platform"/>
            <person name="Cuomo C."/>
            <person name="de Hoog S."/>
            <person name="Gorbushina A."/>
            <person name="Walker B."/>
            <person name="Young S.K."/>
            <person name="Zeng Q."/>
            <person name="Gargeya S."/>
            <person name="Fitzgerald M."/>
            <person name="Haas B."/>
            <person name="Abouelleil A."/>
            <person name="Allen A.W."/>
            <person name="Alvarado L."/>
            <person name="Arachchi H.M."/>
            <person name="Berlin A.M."/>
            <person name="Chapman S.B."/>
            <person name="Gainer-Dewar J."/>
            <person name="Goldberg J."/>
            <person name="Griggs A."/>
            <person name="Gujja S."/>
            <person name="Hansen M."/>
            <person name="Howarth C."/>
            <person name="Imamovic A."/>
            <person name="Ireland A."/>
            <person name="Larimer J."/>
            <person name="McCowan C."/>
            <person name="Murphy C."/>
            <person name="Pearson M."/>
            <person name="Poon T.W."/>
            <person name="Priest M."/>
            <person name="Roberts A."/>
            <person name="Saif S."/>
            <person name="Shea T."/>
            <person name="Sisk P."/>
            <person name="Sykes S."/>
            <person name="Wortman J."/>
            <person name="Nusbaum C."/>
            <person name="Birren B."/>
        </authorList>
    </citation>
    <scope>NUCLEOTIDE SEQUENCE [LARGE SCALE GENOMIC DNA]</scope>
    <source>
        <strain evidence="10 11">CBS 617.96</strain>
    </source>
</reference>
<dbReference type="STRING" id="1182541.W9Y7V6"/>
<feature type="compositionally biased region" description="Polar residues" evidence="8">
    <location>
        <begin position="10"/>
        <end position="23"/>
    </location>
</feature>
<dbReference type="AlphaFoldDB" id="W9Y7V6"/>
<feature type="region of interest" description="Disordered" evidence="8">
    <location>
        <begin position="1"/>
        <end position="26"/>
    </location>
</feature>
<name>W9Y7V6_9EURO</name>
<evidence type="ECO:0000256" key="6">
    <source>
        <dbReference type="ARBA" id="ARBA00023163"/>
    </source>
</evidence>
<dbReference type="GO" id="GO:0008270">
    <property type="term" value="F:zinc ion binding"/>
    <property type="evidence" value="ECO:0007669"/>
    <property type="project" value="InterPro"/>
</dbReference>
<feature type="region of interest" description="Disordered" evidence="8">
    <location>
        <begin position="427"/>
        <end position="449"/>
    </location>
</feature>
<dbReference type="GO" id="GO:0045944">
    <property type="term" value="P:positive regulation of transcription by RNA polymerase II"/>
    <property type="evidence" value="ECO:0007669"/>
    <property type="project" value="TreeGrafter"/>
</dbReference>
<dbReference type="GO" id="GO:0043565">
    <property type="term" value="F:sequence-specific DNA binding"/>
    <property type="evidence" value="ECO:0007669"/>
    <property type="project" value="TreeGrafter"/>
</dbReference>
<dbReference type="CDD" id="cd12148">
    <property type="entry name" value="fungal_TF_MHR"/>
    <property type="match status" value="1"/>
</dbReference>
<gene>
    <name evidence="10" type="ORF">A1O1_06088</name>
</gene>
<dbReference type="GO" id="GO:0005634">
    <property type="term" value="C:nucleus"/>
    <property type="evidence" value="ECO:0007669"/>
    <property type="project" value="UniProtKB-SubCell"/>
</dbReference>
<evidence type="ECO:0000256" key="2">
    <source>
        <dbReference type="ARBA" id="ARBA00022723"/>
    </source>
</evidence>
<keyword evidence="5" id="KW-0238">DNA-binding</keyword>
<dbReference type="PANTHER" id="PTHR47782">
    <property type="entry name" value="ZN(II)2CYS6 TRANSCRIPTION FACTOR (EUROFUNG)-RELATED"/>
    <property type="match status" value="1"/>
</dbReference>
<evidence type="ECO:0000256" key="7">
    <source>
        <dbReference type="ARBA" id="ARBA00023242"/>
    </source>
</evidence>
<dbReference type="PANTHER" id="PTHR47782:SF12">
    <property type="entry name" value="ZN(II)2CYS6 TRANSCRIPTION FACTOR (EUROFUNG)"/>
    <property type="match status" value="1"/>
</dbReference>
<dbReference type="EMBL" id="AMWN01000005">
    <property type="protein sequence ID" value="EXJ85720.1"/>
    <property type="molecule type" value="Genomic_DNA"/>
</dbReference>
<sequence>MDSAAVPGQTPVTQAGDSSSQSKDSADVYDELSNSVGLLSLNAAAEPYFLGSTSGFSLARMVHAILSSSFSAASTEQLDVSPRHPQSLFQLGNDWAAVEQAGAQLSFPPKHISEQLVAMYINRIHSRYPVLDKMALLQTCERREELDPSIPSDCMKLFAHHMVIAIGARNFELISSPLADVVPEAHYAAALRYLDAPLQVHGLESVQALLLLAIFSVRTSGSSGTLGGWHVLGLAMRMAVELGLHRKSKPRDRRFDPYQRELRKRVFWTAYILDRTLCITLGRPFAVAEHEIDVELPIDIPDTIKDPSTILALERSPPPVPNPHPTSLSSFIHMIRLCRIESRIQRFIYGTDASWASNPDDPIFDVLLQELAEWKATIPFPREISQLSTGHDIDRRLYESQEFFEVFYAKAVQLLLRPRISALTKSGTLQAPDSSPRPGSSHVQVADSRAPSQDRYLALCARAAGDVCQYYKRLHQYTSVGYSLLSLNSVFTAGMMLLYCMWATLGRAFSSTAVYHPNWSNDIRACSSVLFVIAERSPPAKRYRDAFEVLASRMIDMMSHSHGHDSGYAAGEDDPNLAFNPALALAGDEQGSSMGAGQPIYAPDGGAQLLATINNILGTPGGTSSNSMSGETLAPSAVLDEQVWDMMYDFLGDDIGDDGTMKGSTSN</sequence>
<dbReference type="Pfam" id="PF04082">
    <property type="entry name" value="Fungal_trans"/>
    <property type="match status" value="1"/>
</dbReference>
<keyword evidence="3" id="KW-0862">Zinc</keyword>
<evidence type="ECO:0000256" key="5">
    <source>
        <dbReference type="ARBA" id="ARBA00023125"/>
    </source>
</evidence>
<evidence type="ECO:0000256" key="4">
    <source>
        <dbReference type="ARBA" id="ARBA00023015"/>
    </source>
</evidence>
<dbReference type="GO" id="GO:0000981">
    <property type="term" value="F:DNA-binding transcription factor activity, RNA polymerase II-specific"/>
    <property type="evidence" value="ECO:0007669"/>
    <property type="project" value="TreeGrafter"/>
</dbReference>
<dbReference type="OrthoDB" id="189997at2759"/>
<dbReference type="GeneID" id="19160957"/>
<dbReference type="GO" id="GO:0006351">
    <property type="term" value="P:DNA-templated transcription"/>
    <property type="evidence" value="ECO:0007669"/>
    <property type="project" value="InterPro"/>
</dbReference>
<evidence type="ECO:0000256" key="8">
    <source>
        <dbReference type="SAM" id="MobiDB-lite"/>
    </source>
</evidence>
<dbReference type="InterPro" id="IPR007219">
    <property type="entry name" value="XnlR_reg_dom"/>
</dbReference>
<evidence type="ECO:0000313" key="11">
    <source>
        <dbReference type="Proteomes" id="UP000019484"/>
    </source>
</evidence>
<feature type="compositionally biased region" description="Polar residues" evidence="8">
    <location>
        <begin position="427"/>
        <end position="443"/>
    </location>
</feature>
<protein>
    <recommendedName>
        <fullName evidence="9">Xylanolytic transcriptional activator regulatory domain-containing protein</fullName>
    </recommendedName>
</protein>
<comment type="caution">
    <text evidence="10">The sequence shown here is derived from an EMBL/GenBank/DDBJ whole genome shotgun (WGS) entry which is preliminary data.</text>
</comment>
<dbReference type="InterPro" id="IPR052202">
    <property type="entry name" value="Yeast_MetPath_Reg"/>
</dbReference>
<evidence type="ECO:0000259" key="9">
    <source>
        <dbReference type="SMART" id="SM00906"/>
    </source>
</evidence>